<reference evidence="1" key="1">
    <citation type="submission" date="2022-12" db="EMBL/GenBank/DDBJ databases">
        <title>Reference genome sequencing for broad-spectrum identification of bacterial and archaeal isolates by mass spectrometry.</title>
        <authorList>
            <person name="Sekiguchi Y."/>
            <person name="Tourlousse D.M."/>
        </authorList>
    </citation>
    <scope>NUCLEOTIDE SEQUENCE</scope>
    <source>
        <strain evidence="1">14</strain>
    </source>
</reference>
<dbReference type="AlphaFoldDB" id="A0A9W6FPS4"/>
<accession>A0A9W6FPS4</accession>
<evidence type="ECO:0000313" key="1">
    <source>
        <dbReference type="EMBL" id="GLI27765.1"/>
    </source>
</evidence>
<proteinExistence type="predicted"/>
<dbReference type="Gene3D" id="3.40.190.10">
    <property type="entry name" value="Periplasmic binding protein-like II"/>
    <property type="match status" value="3"/>
</dbReference>
<evidence type="ECO:0000313" key="2">
    <source>
        <dbReference type="Proteomes" id="UP001144396"/>
    </source>
</evidence>
<dbReference type="RefSeq" id="WP_281884569.1">
    <property type="nucleotide sequence ID" value="NZ_BSDP01000001.1"/>
</dbReference>
<protein>
    <submittedName>
        <fullName evidence="1">Membrane protein</fullName>
    </submittedName>
</protein>
<dbReference type="Proteomes" id="UP001144396">
    <property type="component" value="Unassembled WGS sequence"/>
</dbReference>
<organism evidence="1 2">
    <name type="scientific">Agromyces rhizosphaerae</name>
    <dbReference type="NCBI Taxonomy" id="88374"/>
    <lineage>
        <taxon>Bacteria</taxon>
        <taxon>Bacillati</taxon>
        <taxon>Actinomycetota</taxon>
        <taxon>Actinomycetes</taxon>
        <taxon>Micrococcales</taxon>
        <taxon>Microbacteriaceae</taxon>
        <taxon>Agromyces</taxon>
    </lineage>
</organism>
<comment type="caution">
    <text evidence="1">The sequence shown here is derived from an EMBL/GenBank/DDBJ whole genome shotgun (WGS) entry which is preliminary data.</text>
</comment>
<keyword evidence="2" id="KW-1185">Reference proteome</keyword>
<dbReference type="EMBL" id="BSDP01000001">
    <property type="protein sequence ID" value="GLI27765.1"/>
    <property type="molecule type" value="Genomic_DNA"/>
</dbReference>
<sequence length="379" mass="39552">MYRGLTWDHPRGRHALERAAEDAFGGDDCPLITWDVHPLEGFESTPIEELAERYDVIVLDHPHLGDALAHGSLQPLDDLFGAELTGALADGCVGPSFTSYRLDGHLWALPLDAATQVAVRVPELLETAPETWDEVEALDVPVALSLAGPHAFLSFASLCVALGEEPRVVPGEGLVSESVGAEAFGILARLAAHQPEGADALNPIGLLDRMQHARDIAYIPLVYGYVTNATGPGALAFENAPAAVPGGRRGSTIGGTGIALSARCHPDEALIEHLGGLLAPDLQAGFIPANDGQPSLRSAWADAAVNAASGDFYLGTLATIDDSWVRPRVPGYIPFQSAASAVLRDALLGGADPVASVARINTMYDALAAAPALAGGTHR</sequence>
<gene>
    <name evidence="1" type="ORF">ARHIZOSPH14_20070</name>
</gene>
<name>A0A9W6FPS4_9MICO</name>
<dbReference type="SUPFAM" id="SSF53850">
    <property type="entry name" value="Periplasmic binding protein-like II"/>
    <property type="match status" value="1"/>
</dbReference>